<proteinExistence type="predicted"/>
<dbReference type="Proteomes" id="UP000595437">
    <property type="component" value="Chromosome 11"/>
</dbReference>
<keyword evidence="2" id="KW-1185">Reference proteome</keyword>
<reference evidence="2" key="1">
    <citation type="submission" date="2021-01" db="EMBL/GenBank/DDBJ databases">
        <title>Caligus Genome Assembly.</title>
        <authorList>
            <person name="Gallardo-Escarate C."/>
        </authorList>
    </citation>
    <scope>NUCLEOTIDE SEQUENCE [LARGE SCALE GENOMIC DNA]</scope>
</reference>
<name>A0A7T8K0D5_CALRO</name>
<protein>
    <submittedName>
        <fullName evidence="1">Uncharacterized protein</fullName>
    </submittedName>
</protein>
<feature type="non-terminal residue" evidence="1">
    <location>
        <position position="71"/>
    </location>
</feature>
<evidence type="ECO:0000313" key="2">
    <source>
        <dbReference type="Proteomes" id="UP000595437"/>
    </source>
</evidence>
<organism evidence="1 2">
    <name type="scientific">Caligus rogercresseyi</name>
    <name type="common">Sea louse</name>
    <dbReference type="NCBI Taxonomy" id="217165"/>
    <lineage>
        <taxon>Eukaryota</taxon>
        <taxon>Metazoa</taxon>
        <taxon>Ecdysozoa</taxon>
        <taxon>Arthropoda</taxon>
        <taxon>Crustacea</taxon>
        <taxon>Multicrustacea</taxon>
        <taxon>Hexanauplia</taxon>
        <taxon>Copepoda</taxon>
        <taxon>Siphonostomatoida</taxon>
        <taxon>Caligidae</taxon>
        <taxon>Caligus</taxon>
    </lineage>
</organism>
<sequence length="71" mass="8830">PLRMIRQSSPRMRTCNHLRLRTKRHPFPGMTLYPRHYLLRSRVLHPWMRKPLTRRPLKWTWAQLQMSLTQI</sequence>
<dbReference type="AlphaFoldDB" id="A0A7T8K0D5"/>
<feature type="non-terminal residue" evidence="1">
    <location>
        <position position="1"/>
    </location>
</feature>
<dbReference type="EMBL" id="CP045900">
    <property type="protein sequence ID" value="QQP41858.1"/>
    <property type="molecule type" value="Genomic_DNA"/>
</dbReference>
<gene>
    <name evidence="1" type="ORF">FKW44_016347</name>
</gene>
<evidence type="ECO:0000313" key="1">
    <source>
        <dbReference type="EMBL" id="QQP41858.1"/>
    </source>
</evidence>
<accession>A0A7T8K0D5</accession>